<keyword evidence="13" id="KW-0472">Membrane</keyword>
<dbReference type="GO" id="GO:0009272">
    <property type="term" value="P:fungal-type cell wall biogenesis"/>
    <property type="evidence" value="ECO:0007669"/>
    <property type="project" value="UniProtKB-ARBA"/>
</dbReference>
<evidence type="ECO:0000256" key="4">
    <source>
        <dbReference type="ARBA" id="ARBA00010973"/>
    </source>
</evidence>
<keyword evidence="10 23" id="KW-0732">Signal</keyword>
<keyword evidence="6" id="KW-0134">Cell wall</keyword>
<dbReference type="GO" id="GO:0046872">
    <property type="term" value="F:metal ion binding"/>
    <property type="evidence" value="ECO:0007669"/>
    <property type="project" value="UniProtKB-KW"/>
</dbReference>
<dbReference type="Gene3D" id="3.20.20.370">
    <property type="entry name" value="Glycoside hydrolase/deacetylase"/>
    <property type="match status" value="1"/>
</dbReference>
<comment type="cofactor">
    <cofactor evidence="1">
        <name>Co(2+)</name>
        <dbReference type="ChEBI" id="CHEBI:48828"/>
    </cofactor>
</comment>
<dbReference type="EMBL" id="CP119899">
    <property type="protein sequence ID" value="WFD28889.1"/>
    <property type="molecule type" value="Genomic_DNA"/>
</dbReference>
<dbReference type="SUPFAM" id="SSF88713">
    <property type="entry name" value="Glycoside hydrolase/deacetylase"/>
    <property type="match status" value="1"/>
</dbReference>
<dbReference type="PANTHER" id="PTHR10587:SF98">
    <property type="entry name" value="CHITIN DEACETYLASE"/>
    <property type="match status" value="1"/>
</dbReference>
<evidence type="ECO:0000256" key="22">
    <source>
        <dbReference type="SAM" id="MobiDB-lite"/>
    </source>
</evidence>
<feature type="domain" description="NodB homology" evidence="24">
    <location>
        <begin position="146"/>
        <end position="336"/>
    </location>
</feature>
<feature type="signal peptide" evidence="23">
    <location>
        <begin position="1"/>
        <end position="16"/>
    </location>
</feature>
<dbReference type="FunFam" id="3.20.20.370:FF:000004">
    <property type="entry name" value="Related to Chitin deacetylase"/>
    <property type="match status" value="1"/>
</dbReference>
<dbReference type="InterPro" id="IPR011330">
    <property type="entry name" value="Glyco_hydro/deAcase_b/a-brl"/>
</dbReference>
<feature type="chain" id="PRO_5042094414" description="chitin deacetylase" evidence="23">
    <location>
        <begin position="17"/>
        <end position="453"/>
    </location>
</feature>
<evidence type="ECO:0000256" key="6">
    <source>
        <dbReference type="ARBA" id="ARBA00022512"/>
    </source>
</evidence>
<protein>
    <recommendedName>
        <fullName evidence="20">chitin deacetylase</fullName>
        <ecNumber evidence="20">3.5.1.41</ecNumber>
    </recommendedName>
</protein>
<feature type="compositionally biased region" description="Low complexity" evidence="22">
    <location>
        <begin position="396"/>
        <end position="406"/>
    </location>
</feature>
<evidence type="ECO:0000259" key="24">
    <source>
        <dbReference type="PROSITE" id="PS51677"/>
    </source>
</evidence>
<organism evidence="25 26">
    <name type="scientific">Malassezia nana</name>
    <dbReference type="NCBI Taxonomy" id="180528"/>
    <lineage>
        <taxon>Eukaryota</taxon>
        <taxon>Fungi</taxon>
        <taxon>Dikarya</taxon>
        <taxon>Basidiomycota</taxon>
        <taxon>Ustilaginomycotina</taxon>
        <taxon>Malasseziomycetes</taxon>
        <taxon>Malasseziales</taxon>
        <taxon>Malasseziaceae</taxon>
        <taxon>Malassezia</taxon>
    </lineage>
</organism>
<keyword evidence="14" id="KW-0325">Glycoprotein</keyword>
<dbReference type="PANTHER" id="PTHR10587">
    <property type="entry name" value="GLYCOSYL TRANSFERASE-RELATED"/>
    <property type="match status" value="1"/>
</dbReference>
<evidence type="ECO:0000256" key="11">
    <source>
        <dbReference type="ARBA" id="ARBA00022801"/>
    </source>
</evidence>
<feature type="region of interest" description="Disordered" evidence="22">
    <location>
        <begin position="98"/>
        <end position="119"/>
    </location>
</feature>
<reference evidence="25" key="1">
    <citation type="submission" date="2023-03" db="EMBL/GenBank/DDBJ databases">
        <title>Mating type loci evolution in Malassezia.</title>
        <authorList>
            <person name="Coelho M.A."/>
        </authorList>
    </citation>
    <scope>NUCLEOTIDE SEQUENCE</scope>
    <source>
        <strain evidence="25">CBS 9557</strain>
    </source>
</reference>
<evidence type="ECO:0000256" key="21">
    <source>
        <dbReference type="ARBA" id="ARBA00048494"/>
    </source>
</evidence>
<keyword evidence="7" id="KW-0964">Secreted</keyword>
<keyword evidence="12" id="KW-0146">Chitin degradation</keyword>
<dbReference type="Proteomes" id="UP001213623">
    <property type="component" value="Chromosome 8"/>
</dbReference>
<keyword evidence="19" id="KW-0624">Polysaccharide degradation</keyword>
<evidence type="ECO:0000256" key="13">
    <source>
        <dbReference type="ARBA" id="ARBA00023136"/>
    </source>
</evidence>
<dbReference type="GO" id="GO:0071555">
    <property type="term" value="P:cell wall organization"/>
    <property type="evidence" value="ECO:0007669"/>
    <property type="project" value="UniProtKB-KW"/>
</dbReference>
<keyword evidence="17" id="KW-0449">Lipoprotein</keyword>
<evidence type="ECO:0000256" key="23">
    <source>
        <dbReference type="SAM" id="SignalP"/>
    </source>
</evidence>
<dbReference type="PROSITE" id="PS51677">
    <property type="entry name" value="NODB"/>
    <property type="match status" value="1"/>
</dbReference>
<comment type="similarity">
    <text evidence="4">Belongs to the polysaccharide deacetylase family.</text>
</comment>
<evidence type="ECO:0000256" key="19">
    <source>
        <dbReference type="ARBA" id="ARBA00023326"/>
    </source>
</evidence>
<evidence type="ECO:0000256" key="17">
    <source>
        <dbReference type="ARBA" id="ARBA00023288"/>
    </source>
</evidence>
<name>A0AAF0EQ60_9BASI</name>
<keyword evidence="5" id="KW-1003">Cell membrane</keyword>
<evidence type="ECO:0000256" key="15">
    <source>
        <dbReference type="ARBA" id="ARBA00023277"/>
    </source>
</evidence>
<proteinExistence type="inferred from homology"/>
<dbReference type="GO" id="GO:0098552">
    <property type="term" value="C:side of membrane"/>
    <property type="evidence" value="ECO:0007669"/>
    <property type="project" value="UniProtKB-KW"/>
</dbReference>
<evidence type="ECO:0000256" key="9">
    <source>
        <dbReference type="ARBA" id="ARBA00022723"/>
    </source>
</evidence>
<evidence type="ECO:0000256" key="12">
    <source>
        <dbReference type="ARBA" id="ARBA00023024"/>
    </source>
</evidence>
<comment type="subcellular location">
    <subcellularLocation>
        <location evidence="3">Cell membrane</location>
        <topology evidence="3">Lipid-anchor</topology>
        <topology evidence="3">GPI-anchor</topology>
    </subcellularLocation>
    <subcellularLocation>
        <location evidence="2">Secreted</location>
        <location evidence="2">Cell wall</location>
    </subcellularLocation>
</comment>
<keyword evidence="26" id="KW-1185">Reference proteome</keyword>
<evidence type="ECO:0000256" key="8">
    <source>
        <dbReference type="ARBA" id="ARBA00022622"/>
    </source>
</evidence>
<evidence type="ECO:0000256" key="14">
    <source>
        <dbReference type="ARBA" id="ARBA00023180"/>
    </source>
</evidence>
<gene>
    <name evidence="25" type="ORF">MNAN1_003905</name>
</gene>
<dbReference type="GO" id="GO:0004099">
    <property type="term" value="F:chitin deacetylase activity"/>
    <property type="evidence" value="ECO:0007669"/>
    <property type="project" value="UniProtKB-EC"/>
</dbReference>
<evidence type="ECO:0000313" key="25">
    <source>
        <dbReference type="EMBL" id="WFD28889.1"/>
    </source>
</evidence>
<feature type="region of interest" description="Disordered" evidence="22">
    <location>
        <begin position="386"/>
        <end position="406"/>
    </location>
</feature>
<evidence type="ECO:0000256" key="18">
    <source>
        <dbReference type="ARBA" id="ARBA00023316"/>
    </source>
</evidence>
<keyword evidence="9" id="KW-0479">Metal-binding</keyword>
<dbReference type="InterPro" id="IPR050248">
    <property type="entry name" value="Polysacc_deacetylase_ArnD"/>
</dbReference>
<keyword evidence="15" id="KW-0119">Carbohydrate metabolism</keyword>
<evidence type="ECO:0000313" key="26">
    <source>
        <dbReference type="Proteomes" id="UP001213623"/>
    </source>
</evidence>
<evidence type="ECO:0000256" key="20">
    <source>
        <dbReference type="ARBA" id="ARBA00024056"/>
    </source>
</evidence>
<dbReference type="GO" id="GO:0006032">
    <property type="term" value="P:chitin catabolic process"/>
    <property type="evidence" value="ECO:0007669"/>
    <property type="project" value="UniProtKB-KW"/>
</dbReference>
<evidence type="ECO:0000256" key="1">
    <source>
        <dbReference type="ARBA" id="ARBA00001941"/>
    </source>
</evidence>
<dbReference type="EC" id="3.5.1.41" evidence="20"/>
<dbReference type="AlphaFoldDB" id="A0AAF0EQ60"/>
<sequence length="453" mass="50255">MKVAVIFGLVIAGVSAHLSHDAVHHHQFVRRKLPTGEAAYEAMTNPSQECKYYDAPEITQMHKQGQLPKIDYVANIINGDNEAQSVWKDIQSSGIIPNDVKQKADTTNGPHQDEDKDPDCWCTDSQCTKPKHKNLIQDIDTCLEPNTYGLTFDDGPNCTHNALYNYLKDKKLKATLFYIGSYASTWPYQAQRAIADGHDVCIHTWSHRYTTTLTNEQVFAELFYMARVIKSVTGVTPTCWRPPYGDVDDRVRAIATGLGLRTIIWNHDSNDWNIQPYGSAPPSQISSNYDKIIQLGGKESVVVLSHELYNETMQMFIDKQPEISKAFKNVVPISACYNVTQPYVESDITYPNFNDFISGNAKYQGLSDGSSMKINSNVTIKMTPISKQSNGFAHPGSSASSSGSSKDKLAPPAVALAVVALAPAPAQVTARMRVRVRTCRVSRAQTPAMEQQE</sequence>
<evidence type="ECO:0000256" key="2">
    <source>
        <dbReference type="ARBA" id="ARBA00004191"/>
    </source>
</evidence>
<evidence type="ECO:0000256" key="5">
    <source>
        <dbReference type="ARBA" id="ARBA00022475"/>
    </source>
</evidence>
<accession>A0AAF0EQ60</accession>
<dbReference type="GO" id="GO:0005886">
    <property type="term" value="C:plasma membrane"/>
    <property type="evidence" value="ECO:0007669"/>
    <property type="project" value="UniProtKB-SubCell"/>
</dbReference>
<keyword evidence="16" id="KW-0170">Cobalt</keyword>
<dbReference type="InterPro" id="IPR002509">
    <property type="entry name" value="NODB_dom"/>
</dbReference>
<evidence type="ECO:0000256" key="16">
    <source>
        <dbReference type="ARBA" id="ARBA00023285"/>
    </source>
</evidence>
<keyword evidence="18" id="KW-0961">Cell wall biogenesis/degradation</keyword>
<evidence type="ECO:0000256" key="7">
    <source>
        <dbReference type="ARBA" id="ARBA00022525"/>
    </source>
</evidence>
<keyword evidence="11" id="KW-0378">Hydrolase</keyword>
<comment type="catalytic activity">
    <reaction evidence="21">
        <text>[(1-&gt;4)-N-acetyl-beta-D-glucosaminyl](n) + n H2O = chitosan + n acetate</text>
        <dbReference type="Rhea" id="RHEA:10464"/>
        <dbReference type="Rhea" id="RHEA-COMP:9593"/>
        <dbReference type="Rhea" id="RHEA-COMP:9597"/>
        <dbReference type="ChEBI" id="CHEBI:15377"/>
        <dbReference type="ChEBI" id="CHEBI:17029"/>
        <dbReference type="ChEBI" id="CHEBI:30089"/>
        <dbReference type="ChEBI" id="CHEBI:57704"/>
        <dbReference type="EC" id="3.5.1.41"/>
    </reaction>
    <physiologicalReaction direction="left-to-right" evidence="21">
        <dbReference type="Rhea" id="RHEA:10465"/>
    </physiologicalReaction>
</comment>
<dbReference type="Pfam" id="PF01522">
    <property type="entry name" value="Polysacc_deac_1"/>
    <property type="match status" value="1"/>
</dbReference>
<keyword evidence="8" id="KW-0336">GPI-anchor</keyword>
<evidence type="ECO:0000256" key="10">
    <source>
        <dbReference type="ARBA" id="ARBA00022729"/>
    </source>
</evidence>
<dbReference type="GO" id="GO:0000272">
    <property type="term" value="P:polysaccharide catabolic process"/>
    <property type="evidence" value="ECO:0007669"/>
    <property type="project" value="UniProtKB-KW"/>
</dbReference>
<evidence type="ECO:0000256" key="3">
    <source>
        <dbReference type="ARBA" id="ARBA00004609"/>
    </source>
</evidence>